<evidence type="ECO:0000259" key="10">
    <source>
        <dbReference type="Pfam" id="PF00060"/>
    </source>
</evidence>
<organism evidence="11 12">
    <name type="scientific">Daphnia galeata</name>
    <dbReference type="NCBI Taxonomy" id="27404"/>
    <lineage>
        <taxon>Eukaryota</taxon>
        <taxon>Metazoa</taxon>
        <taxon>Ecdysozoa</taxon>
        <taxon>Arthropoda</taxon>
        <taxon>Crustacea</taxon>
        <taxon>Branchiopoda</taxon>
        <taxon>Diplostraca</taxon>
        <taxon>Cladocera</taxon>
        <taxon>Anomopoda</taxon>
        <taxon>Daphniidae</taxon>
        <taxon>Daphnia</taxon>
    </lineage>
</organism>
<gene>
    <name evidence="11" type="ORF">DGAL_LOCUS5502</name>
</gene>
<evidence type="ECO:0000256" key="9">
    <source>
        <dbReference type="SAM" id="Phobius"/>
    </source>
</evidence>
<dbReference type="InterPro" id="IPR001320">
    <property type="entry name" value="Iontro_rcpt_C"/>
</dbReference>
<reference evidence="11" key="1">
    <citation type="submission" date="2021-11" db="EMBL/GenBank/DDBJ databases">
        <authorList>
            <person name="Schell T."/>
        </authorList>
    </citation>
    <scope>NUCLEOTIDE SEQUENCE</scope>
    <source>
        <strain evidence="11">M5</strain>
    </source>
</reference>
<feature type="domain" description="Ionotropic glutamate receptor C-terminal" evidence="10">
    <location>
        <begin position="172"/>
        <end position="473"/>
    </location>
</feature>
<keyword evidence="12" id="KW-1185">Reference proteome</keyword>
<feature type="transmembrane region" description="Helical" evidence="9">
    <location>
        <begin position="172"/>
        <end position="192"/>
    </location>
</feature>
<evidence type="ECO:0000256" key="3">
    <source>
        <dbReference type="ARBA" id="ARBA00022475"/>
    </source>
</evidence>
<protein>
    <recommendedName>
        <fullName evidence="10">Ionotropic glutamate receptor C-terminal domain-containing protein</fullName>
    </recommendedName>
</protein>
<dbReference type="EMBL" id="CAKKLH010000101">
    <property type="protein sequence ID" value="CAH0102974.1"/>
    <property type="molecule type" value="Genomic_DNA"/>
</dbReference>
<dbReference type="Proteomes" id="UP000789390">
    <property type="component" value="Unassembled WGS sequence"/>
</dbReference>
<keyword evidence="7" id="KW-0675">Receptor</keyword>
<dbReference type="InterPro" id="IPR052192">
    <property type="entry name" value="Insect_Ionotropic_Sensory_Rcpt"/>
</dbReference>
<feature type="transmembrane region" description="Helical" evidence="9">
    <location>
        <begin position="250"/>
        <end position="271"/>
    </location>
</feature>
<dbReference type="AlphaFoldDB" id="A0A8J2RI83"/>
<evidence type="ECO:0000256" key="2">
    <source>
        <dbReference type="ARBA" id="ARBA00008685"/>
    </source>
</evidence>
<dbReference type="GO" id="GO:0050906">
    <property type="term" value="P:detection of stimulus involved in sensory perception"/>
    <property type="evidence" value="ECO:0007669"/>
    <property type="project" value="UniProtKB-ARBA"/>
</dbReference>
<name>A0A8J2RI83_9CRUS</name>
<evidence type="ECO:0000256" key="7">
    <source>
        <dbReference type="ARBA" id="ARBA00023170"/>
    </source>
</evidence>
<evidence type="ECO:0000256" key="8">
    <source>
        <dbReference type="ARBA" id="ARBA00023180"/>
    </source>
</evidence>
<dbReference type="GO" id="GO:0005886">
    <property type="term" value="C:plasma membrane"/>
    <property type="evidence" value="ECO:0007669"/>
    <property type="project" value="UniProtKB-SubCell"/>
</dbReference>
<evidence type="ECO:0000256" key="6">
    <source>
        <dbReference type="ARBA" id="ARBA00023136"/>
    </source>
</evidence>
<evidence type="ECO:0000256" key="5">
    <source>
        <dbReference type="ARBA" id="ARBA00022989"/>
    </source>
</evidence>
<keyword evidence="8" id="KW-0325">Glycoprotein</keyword>
<accession>A0A8J2RI83</accession>
<evidence type="ECO:0000313" key="11">
    <source>
        <dbReference type="EMBL" id="CAH0102974.1"/>
    </source>
</evidence>
<proteinExistence type="inferred from homology"/>
<evidence type="ECO:0000256" key="1">
    <source>
        <dbReference type="ARBA" id="ARBA00004651"/>
    </source>
</evidence>
<keyword evidence="3" id="KW-1003">Cell membrane</keyword>
<dbReference type="GO" id="GO:0015276">
    <property type="term" value="F:ligand-gated monoatomic ion channel activity"/>
    <property type="evidence" value="ECO:0007669"/>
    <property type="project" value="InterPro"/>
</dbReference>
<evidence type="ECO:0000313" key="12">
    <source>
        <dbReference type="Proteomes" id="UP000789390"/>
    </source>
</evidence>
<dbReference type="Gene3D" id="3.40.190.10">
    <property type="entry name" value="Periplasmic binding protein-like II"/>
    <property type="match status" value="1"/>
</dbReference>
<comment type="similarity">
    <text evidence="2">Belongs to the glutamate-gated ion channel (TC 1.A.10.1) family.</text>
</comment>
<comment type="caution">
    <text evidence="11">The sequence shown here is derived from an EMBL/GenBank/DDBJ whole genome shotgun (WGS) entry which is preliminary data.</text>
</comment>
<dbReference type="PANTHER" id="PTHR42643">
    <property type="entry name" value="IONOTROPIC RECEPTOR 20A-RELATED"/>
    <property type="match status" value="1"/>
</dbReference>
<dbReference type="FunFam" id="1.10.287.70:FF:000302">
    <property type="entry name" value="Uncharacterized protein"/>
    <property type="match status" value="1"/>
</dbReference>
<dbReference type="PANTHER" id="PTHR42643:SF24">
    <property type="entry name" value="IONOTROPIC RECEPTOR 60A"/>
    <property type="match status" value="1"/>
</dbReference>
<dbReference type="OrthoDB" id="5984008at2759"/>
<dbReference type="Pfam" id="PF00060">
    <property type="entry name" value="Lig_chan"/>
    <property type="match status" value="1"/>
</dbReference>
<dbReference type="SUPFAM" id="SSF53850">
    <property type="entry name" value="Periplasmic binding protein-like II"/>
    <property type="match status" value="1"/>
</dbReference>
<sequence>MKDILHIKVPSLTRLTNDLHEFTFSNLVDLLQYFDSRLLDINAEFAQRSTYPRYLVENIRLHQTRWNGNPKGLLGPLKSGLILECLSSRFNFTYEMIRVTHHRLDPSERGEGLFNYLWDQKCDLVAQDVLPTFQRNQVVDFTSIWVFDNVAFLIPVPDETANIDAVVKPFQWPIWVGLGVSIVCVIVVLSLIERYLEYQTAGPLTNDGGGLRIITKTITGKQYLYVFGNLLSQGGCCPSHRLPFRLVAGVWSLAAFFFVQAYTSLLFTYVVTPINHPLINSIYDIVDSSDINLVVRETGMINLLLKASYYNIDELTKHYIAYKSNNQTSRVFSALRNNLDSYPYSRCPLISDCIKSMTPESRNVFADATVYLKDEIRKDFQKTGKCNFQIAKEVFIGTANSFALAKNSPYTKTISQGILELHQIGLVDFWDAWIRPMPPQCDGKPPIVSKKNKVNPLSLKNLTGAFLVLLVGMSLSILAFLGEKIVSIRQRRLAVVSRIINN</sequence>
<keyword evidence="6 9" id="KW-0472">Membrane</keyword>
<dbReference type="Gene3D" id="1.10.287.70">
    <property type="match status" value="1"/>
</dbReference>
<keyword evidence="5 9" id="KW-1133">Transmembrane helix</keyword>
<feature type="transmembrane region" description="Helical" evidence="9">
    <location>
        <begin position="462"/>
        <end position="482"/>
    </location>
</feature>
<comment type="subcellular location">
    <subcellularLocation>
        <location evidence="1">Cell membrane</location>
        <topology evidence="1">Multi-pass membrane protein</topology>
    </subcellularLocation>
</comment>
<keyword evidence="4 9" id="KW-0812">Transmembrane</keyword>
<evidence type="ECO:0000256" key="4">
    <source>
        <dbReference type="ARBA" id="ARBA00022692"/>
    </source>
</evidence>